<reference evidence="2" key="1">
    <citation type="submission" date="2020-02" db="EMBL/GenBank/DDBJ databases">
        <authorList>
            <person name="Meier V. D."/>
        </authorList>
    </citation>
    <scope>NUCLEOTIDE SEQUENCE</scope>
    <source>
        <strain evidence="2">AVDCRST_MAG89</strain>
    </source>
</reference>
<evidence type="ECO:0000256" key="1">
    <source>
        <dbReference type="SAM" id="MobiDB-lite"/>
    </source>
</evidence>
<accession>A0A6J4MVT2</accession>
<protein>
    <submittedName>
        <fullName evidence="2">Uncharacterized protein</fullName>
    </submittedName>
</protein>
<sequence length="37" mass="4091">ADFPHPALRLGSLQGMRERHPPASTELHQAEFGPEPL</sequence>
<feature type="non-terminal residue" evidence="2">
    <location>
        <position position="1"/>
    </location>
</feature>
<gene>
    <name evidence="2" type="ORF">AVDCRST_MAG89-4530</name>
</gene>
<evidence type="ECO:0000313" key="2">
    <source>
        <dbReference type="EMBL" id="CAA9370194.1"/>
    </source>
</evidence>
<feature type="non-terminal residue" evidence="2">
    <location>
        <position position="37"/>
    </location>
</feature>
<proteinExistence type="predicted"/>
<organism evidence="2">
    <name type="scientific">uncultured Gemmatimonadota bacterium</name>
    <dbReference type="NCBI Taxonomy" id="203437"/>
    <lineage>
        <taxon>Bacteria</taxon>
        <taxon>Pseudomonadati</taxon>
        <taxon>Gemmatimonadota</taxon>
        <taxon>environmental samples</taxon>
    </lineage>
</organism>
<name>A0A6J4MVT2_9BACT</name>
<dbReference type="AlphaFoldDB" id="A0A6J4MVT2"/>
<feature type="region of interest" description="Disordered" evidence="1">
    <location>
        <begin position="1"/>
        <end position="37"/>
    </location>
</feature>
<dbReference type="EMBL" id="CADCTV010000949">
    <property type="protein sequence ID" value="CAA9370194.1"/>
    <property type="molecule type" value="Genomic_DNA"/>
</dbReference>